<evidence type="ECO:0000313" key="4">
    <source>
        <dbReference type="EMBL" id="KIY03353.1"/>
    </source>
</evidence>
<evidence type="ECO:0000256" key="1">
    <source>
        <dbReference type="SAM" id="Coils"/>
    </source>
</evidence>
<dbReference type="InterPro" id="IPR010730">
    <property type="entry name" value="HET"/>
</dbReference>
<name>A0A0D2KBD8_9EURO</name>
<reference evidence="4 5" key="1">
    <citation type="submission" date="2015-01" db="EMBL/GenBank/DDBJ databases">
        <title>The Genome Sequence of Fonsecaea multimorphosa CBS 102226.</title>
        <authorList>
            <consortium name="The Broad Institute Genomics Platform"/>
            <person name="Cuomo C."/>
            <person name="de Hoog S."/>
            <person name="Gorbushina A."/>
            <person name="Stielow B."/>
            <person name="Teixiera M."/>
            <person name="Abouelleil A."/>
            <person name="Chapman S.B."/>
            <person name="Priest M."/>
            <person name="Young S.K."/>
            <person name="Wortman J."/>
            <person name="Nusbaum C."/>
            <person name="Birren B."/>
        </authorList>
    </citation>
    <scope>NUCLEOTIDE SEQUENCE [LARGE SCALE GENOMIC DNA]</scope>
    <source>
        <strain evidence="4 5">CBS 102226</strain>
    </source>
</reference>
<feature type="domain" description="Heterokaryon incompatibility" evidence="3">
    <location>
        <begin position="25"/>
        <end position="116"/>
    </location>
</feature>
<dbReference type="EMBL" id="KN848062">
    <property type="protein sequence ID" value="KIY03353.1"/>
    <property type="molecule type" value="Genomic_DNA"/>
</dbReference>
<evidence type="ECO:0000256" key="2">
    <source>
        <dbReference type="SAM" id="MobiDB-lite"/>
    </source>
</evidence>
<dbReference type="RefSeq" id="XP_016637475.1">
    <property type="nucleotide sequence ID" value="XM_016770565.1"/>
</dbReference>
<dbReference type="AlphaFoldDB" id="A0A0D2KBD8"/>
<gene>
    <name evidence="4" type="ORF">Z520_00044</name>
</gene>
<feature type="coiled-coil region" evidence="1">
    <location>
        <begin position="527"/>
        <end position="554"/>
    </location>
</feature>
<accession>A0A0D2KBD8</accession>
<keyword evidence="1" id="KW-0175">Coiled coil</keyword>
<feature type="compositionally biased region" description="Polar residues" evidence="2">
    <location>
        <begin position="253"/>
        <end position="270"/>
    </location>
</feature>
<dbReference type="PANTHER" id="PTHR10622">
    <property type="entry name" value="HET DOMAIN-CONTAINING PROTEIN"/>
    <property type="match status" value="1"/>
</dbReference>
<dbReference type="PANTHER" id="PTHR10622:SF13">
    <property type="entry name" value="NACHT DOMAIN-CONTAINING PROTEIN"/>
    <property type="match status" value="1"/>
</dbReference>
<evidence type="ECO:0000313" key="5">
    <source>
        <dbReference type="Proteomes" id="UP000053411"/>
    </source>
</evidence>
<sequence length="554" mass="63479">MRLISCREPGSFRLVELNDENIPRYAILSHTWGADGEEVTFKDLMEGTGTNKAGYKKIEFCGKQAAGEDIQYVWVDTCCIDKSSSAEQTEAVNSMFRWYQNAAACYVYLSDVSTHADSTSACFLSAMEVAFRGSRWFRRGWTLQELLAPTSVDFFSREGVHLGTKRSLEQQIHEITHIPVAALRGKPLKDFAVQERLSWVSRRNTKRQEDMAYSLLGIFDVYMPLIYGEGRENAFTRLRKKIDKSSQRKRETNSTALFTQSNEAASSTIRKSPEDDRAAPDTGLDELEARCQGEPRVELPGTPRPLMIESDHSYSLHSGGTNDWSTLQNSVYASLTDFRQRLTHEEEDIFRFATFEDVQHQIPHIRGILADGKGWELETTQTSLAGLEVSLKAMDQFGKMLEMAQTDPHARSFIWGPLKFVLQEWRFKSDFAALVDVIDAYKQIGEQLTCLLQYQALFGRNPHMQGRLGMVYADVLEILLRTVRIFSLRPQMFRACLPQFLSRTKQILEGWGSHRDFMQSHAHSMQIQQYEARLDFLEDLLHQEREKKARATLE</sequence>
<dbReference type="VEuPathDB" id="FungiDB:Z520_00044"/>
<proteinExistence type="predicted"/>
<dbReference type="Pfam" id="PF06985">
    <property type="entry name" value="HET"/>
    <property type="match status" value="1"/>
</dbReference>
<dbReference type="GeneID" id="27705790"/>
<evidence type="ECO:0000259" key="3">
    <source>
        <dbReference type="Pfam" id="PF06985"/>
    </source>
</evidence>
<feature type="region of interest" description="Disordered" evidence="2">
    <location>
        <begin position="242"/>
        <end position="281"/>
    </location>
</feature>
<feature type="compositionally biased region" description="Basic and acidic residues" evidence="2">
    <location>
        <begin position="243"/>
        <end position="252"/>
    </location>
</feature>
<dbReference type="STRING" id="1442371.A0A0D2KBD8"/>
<dbReference type="Proteomes" id="UP000053411">
    <property type="component" value="Unassembled WGS sequence"/>
</dbReference>
<protein>
    <recommendedName>
        <fullName evidence="3">Heterokaryon incompatibility domain-containing protein</fullName>
    </recommendedName>
</protein>
<keyword evidence="5" id="KW-1185">Reference proteome</keyword>
<organism evidence="4 5">
    <name type="scientific">Fonsecaea multimorphosa CBS 102226</name>
    <dbReference type="NCBI Taxonomy" id="1442371"/>
    <lineage>
        <taxon>Eukaryota</taxon>
        <taxon>Fungi</taxon>
        <taxon>Dikarya</taxon>
        <taxon>Ascomycota</taxon>
        <taxon>Pezizomycotina</taxon>
        <taxon>Eurotiomycetes</taxon>
        <taxon>Chaetothyriomycetidae</taxon>
        <taxon>Chaetothyriales</taxon>
        <taxon>Herpotrichiellaceae</taxon>
        <taxon>Fonsecaea</taxon>
    </lineage>
</organism>
<dbReference type="OrthoDB" id="674604at2759"/>